<dbReference type="GO" id="GO:0000472">
    <property type="term" value="P:endonucleolytic cleavage to generate mature 5'-end of SSU-rRNA from (SSU-rRNA, 5.8S rRNA, LSU-rRNA)"/>
    <property type="evidence" value="ECO:0007669"/>
    <property type="project" value="TreeGrafter"/>
</dbReference>
<comment type="caution">
    <text evidence="11">The sequence shown here is derived from an EMBL/GenBank/DDBJ whole genome shotgun (WGS) entry which is preliminary data.</text>
</comment>
<dbReference type="EMBL" id="LXPE01000008">
    <property type="protein sequence ID" value="OBA27449.1"/>
    <property type="molecule type" value="Genomic_DNA"/>
</dbReference>
<evidence type="ECO:0000256" key="7">
    <source>
        <dbReference type="ARBA" id="ARBA00032634"/>
    </source>
</evidence>
<dbReference type="InterPro" id="IPR035979">
    <property type="entry name" value="RBD_domain_sf"/>
</dbReference>
<keyword evidence="5 8" id="KW-0694">RNA-binding</keyword>
<dbReference type="InterPro" id="IPR034353">
    <property type="entry name" value="ABT1/ESF2_RRM"/>
</dbReference>
<feature type="region of interest" description="Disordered" evidence="9">
    <location>
        <begin position="1"/>
        <end position="78"/>
    </location>
</feature>
<evidence type="ECO:0000256" key="5">
    <source>
        <dbReference type="ARBA" id="ARBA00022884"/>
    </source>
</evidence>
<dbReference type="GO" id="GO:0000480">
    <property type="term" value="P:endonucleolytic cleavage in 5'-ETS of tricistronic rRNA transcript (SSU-rRNA, 5.8S rRNA, LSU-rRNA)"/>
    <property type="evidence" value="ECO:0007669"/>
    <property type="project" value="TreeGrafter"/>
</dbReference>
<dbReference type="Gene3D" id="3.30.70.330">
    <property type="match status" value="1"/>
</dbReference>
<gene>
    <name evidence="11" type="ORF">HANVADRAFT_55631</name>
</gene>
<dbReference type="GO" id="GO:0003723">
    <property type="term" value="F:RNA binding"/>
    <property type="evidence" value="ECO:0007669"/>
    <property type="project" value="UniProtKB-UniRule"/>
</dbReference>
<reference evidence="12" key="1">
    <citation type="journal article" date="2016" name="Proc. Natl. Acad. Sci. U.S.A.">
        <title>Comparative genomics of biotechnologically important yeasts.</title>
        <authorList>
            <person name="Riley R."/>
            <person name="Haridas S."/>
            <person name="Wolfe K.H."/>
            <person name="Lopes M.R."/>
            <person name="Hittinger C.T."/>
            <person name="Goeker M."/>
            <person name="Salamov A.A."/>
            <person name="Wisecaver J.H."/>
            <person name="Long T.M."/>
            <person name="Calvey C.H."/>
            <person name="Aerts A.L."/>
            <person name="Barry K.W."/>
            <person name="Choi C."/>
            <person name="Clum A."/>
            <person name="Coughlan A.Y."/>
            <person name="Deshpande S."/>
            <person name="Douglass A.P."/>
            <person name="Hanson S.J."/>
            <person name="Klenk H.-P."/>
            <person name="LaButti K.M."/>
            <person name="Lapidus A."/>
            <person name="Lindquist E.A."/>
            <person name="Lipzen A.M."/>
            <person name="Meier-Kolthoff J.P."/>
            <person name="Ohm R.A."/>
            <person name="Otillar R.P."/>
            <person name="Pangilinan J.L."/>
            <person name="Peng Y."/>
            <person name="Rokas A."/>
            <person name="Rosa C.A."/>
            <person name="Scheuner C."/>
            <person name="Sibirny A.A."/>
            <person name="Slot J.C."/>
            <person name="Stielow J.B."/>
            <person name="Sun H."/>
            <person name="Kurtzman C.P."/>
            <person name="Blackwell M."/>
            <person name="Grigoriev I.V."/>
            <person name="Jeffries T.W."/>
        </authorList>
    </citation>
    <scope>NUCLEOTIDE SEQUENCE [LARGE SCALE GENOMIC DNA]</scope>
    <source>
        <strain evidence="12">NRRL Y-1626</strain>
    </source>
</reference>
<comment type="subcellular location">
    <subcellularLocation>
        <location evidence="1">Nucleus</location>
        <location evidence="1">Nucleolus</location>
    </subcellularLocation>
</comment>
<evidence type="ECO:0000256" key="8">
    <source>
        <dbReference type="PROSITE-ProRule" id="PRU00176"/>
    </source>
</evidence>
<dbReference type="Pfam" id="PF00076">
    <property type="entry name" value="RRM_1"/>
    <property type="match status" value="1"/>
</dbReference>
<dbReference type="CDD" id="cd12263">
    <property type="entry name" value="RRM_ABT1_like"/>
    <property type="match status" value="1"/>
</dbReference>
<evidence type="ECO:0000256" key="6">
    <source>
        <dbReference type="ARBA" id="ARBA00023242"/>
    </source>
</evidence>
<feature type="compositionally biased region" description="Basic and acidic residues" evidence="9">
    <location>
        <begin position="294"/>
        <end position="306"/>
    </location>
</feature>
<evidence type="ECO:0000256" key="9">
    <source>
        <dbReference type="SAM" id="MobiDB-lite"/>
    </source>
</evidence>
<comment type="similarity">
    <text evidence="2">Belongs to the ESF2/ABP1 family.</text>
</comment>
<dbReference type="PANTHER" id="PTHR12311:SF7">
    <property type="entry name" value="ACTIVATOR OF BASAL TRANSCRIPTION 1"/>
    <property type="match status" value="1"/>
</dbReference>
<accession>A0A1B7TFC0</accession>
<evidence type="ECO:0000256" key="1">
    <source>
        <dbReference type="ARBA" id="ARBA00004604"/>
    </source>
</evidence>
<evidence type="ECO:0000256" key="3">
    <source>
        <dbReference type="ARBA" id="ARBA00013906"/>
    </source>
</evidence>
<organism evidence="11 12">
    <name type="scientific">Hanseniaspora valbyensis NRRL Y-1626</name>
    <dbReference type="NCBI Taxonomy" id="766949"/>
    <lineage>
        <taxon>Eukaryota</taxon>
        <taxon>Fungi</taxon>
        <taxon>Dikarya</taxon>
        <taxon>Ascomycota</taxon>
        <taxon>Saccharomycotina</taxon>
        <taxon>Saccharomycetes</taxon>
        <taxon>Saccharomycodales</taxon>
        <taxon>Saccharomycodaceae</taxon>
        <taxon>Hanseniaspora</taxon>
    </lineage>
</organism>
<evidence type="ECO:0000256" key="4">
    <source>
        <dbReference type="ARBA" id="ARBA00021800"/>
    </source>
</evidence>
<dbReference type="GO" id="GO:0034462">
    <property type="term" value="P:small-subunit processome assembly"/>
    <property type="evidence" value="ECO:0007669"/>
    <property type="project" value="TreeGrafter"/>
</dbReference>
<sequence length="316" mass="36558">MSKRMNNIDDFSSSDDEGNGNPLLSLNKKSNNKSVVKTHQSDSEDEAIGENKQEEEDEDEDEVEKNEEEKELAEEILDPISEQQVYIKSKEATEEEKLKKLEKLKAFKNKKKSKYKPGIVYISKLPPYMKPAKLRQIFSRFGEIDRIYMKKESEQKRKSRLKQGGNKKDMYEEGWVEFIKKGDAKLCCATLNGNIIGGKKTSFYYDDIMNLKYLSGFKWTDLTEQMAKESEQRQSKLELEISQANKLNEMYIKNVENSKMVSNIQKKSNGKKRKAEEDDNKGYEISQRKTYTRRANDNKSVKEGKSNDLSSVLGSI</sequence>
<dbReference type="InterPro" id="IPR039119">
    <property type="entry name" value="ABT1/Esf2"/>
</dbReference>
<dbReference type="Proteomes" id="UP000092321">
    <property type="component" value="Unassembled WGS sequence"/>
</dbReference>
<feature type="compositionally biased region" description="Polar residues" evidence="9">
    <location>
        <begin position="307"/>
        <end position="316"/>
    </location>
</feature>
<dbReference type="GO" id="GO:0005730">
    <property type="term" value="C:nucleolus"/>
    <property type="evidence" value="ECO:0007669"/>
    <property type="project" value="UniProtKB-SubCell"/>
</dbReference>
<dbReference type="PANTHER" id="PTHR12311">
    <property type="entry name" value="ACTIVATOR OF BASAL TRANSCRIPTION 1"/>
    <property type="match status" value="1"/>
</dbReference>
<dbReference type="SUPFAM" id="SSF54928">
    <property type="entry name" value="RNA-binding domain, RBD"/>
    <property type="match status" value="1"/>
</dbReference>
<proteinExistence type="inferred from homology"/>
<keyword evidence="6" id="KW-0539">Nucleus</keyword>
<evidence type="ECO:0000259" key="10">
    <source>
        <dbReference type="PROSITE" id="PS50102"/>
    </source>
</evidence>
<feature type="domain" description="RRM" evidence="10">
    <location>
        <begin position="118"/>
        <end position="208"/>
    </location>
</feature>
<evidence type="ECO:0000256" key="2">
    <source>
        <dbReference type="ARBA" id="ARBA00005819"/>
    </source>
</evidence>
<dbReference type="InterPro" id="IPR012677">
    <property type="entry name" value="Nucleotide-bd_a/b_plait_sf"/>
</dbReference>
<feature type="region of interest" description="Disordered" evidence="9">
    <location>
        <begin position="262"/>
        <end position="316"/>
    </location>
</feature>
<dbReference type="OrthoDB" id="287393at2759"/>
<dbReference type="AlphaFoldDB" id="A0A1B7TFC0"/>
<protein>
    <recommendedName>
        <fullName evidence="3">Pre-rRNA-processing protein ESF2</fullName>
    </recommendedName>
    <alternativeName>
        <fullName evidence="7">18S rRNA factor 2</fullName>
    </alternativeName>
    <alternativeName>
        <fullName evidence="4">Pre-rRNA-processing protein esf2</fullName>
    </alternativeName>
</protein>
<dbReference type="SMART" id="SM00360">
    <property type="entry name" value="RRM"/>
    <property type="match status" value="1"/>
</dbReference>
<evidence type="ECO:0000313" key="12">
    <source>
        <dbReference type="Proteomes" id="UP000092321"/>
    </source>
</evidence>
<feature type="compositionally biased region" description="Low complexity" evidence="9">
    <location>
        <begin position="23"/>
        <end position="34"/>
    </location>
</feature>
<keyword evidence="12" id="KW-1185">Reference proteome</keyword>
<name>A0A1B7TFC0_9ASCO</name>
<dbReference type="PROSITE" id="PS50102">
    <property type="entry name" value="RRM"/>
    <property type="match status" value="1"/>
</dbReference>
<feature type="compositionally biased region" description="Acidic residues" evidence="9">
    <location>
        <begin position="43"/>
        <end position="77"/>
    </location>
</feature>
<dbReference type="GO" id="GO:0000447">
    <property type="term" value="P:endonucleolytic cleavage in ITS1 to separate SSU-rRNA from 5.8S rRNA and LSU-rRNA from tricistronic rRNA transcript (SSU-rRNA, 5.8S rRNA, LSU-rRNA)"/>
    <property type="evidence" value="ECO:0007669"/>
    <property type="project" value="TreeGrafter"/>
</dbReference>
<evidence type="ECO:0000313" key="11">
    <source>
        <dbReference type="EMBL" id="OBA27449.1"/>
    </source>
</evidence>
<dbReference type="InterPro" id="IPR000504">
    <property type="entry name" value="RRM_dom"/>
</dbReference>